<evidence type="ECO:0000256" key="1">
    <source>
        <dbReference type="RuleBase" id="RU000481"/>
    </source>
</evidence>
<dbReference type="InterPro" id="IPR015421">
    <property type="entry name" value="PyrdxlP-dep_Trfase_major"/>
</dbReference>
<organism evidence="3">
    <name type="scientific">Candidatus Methanophagaceae archaeon ANME-1 ERB6</name>
    <dbReference type="NCBI Taxonomy" id="2759912"/>
    <lineage>
        <taxon>Archaea</taxon>
        <taxon>Methanobacteriati</taxon>
        <taxon>Methanobacteriota</taxon>
        <taxon>Stenosarchaea group</taxon>
        <taxon>Methanomicrobia</taxon>
        <taxon>Candidatus Methanophagales</taxon>
        <taxon>Candidatus Methanophagaceae</taxon>
    </lineage>
</organism>
<proteinExistence type="inferred from homology"/>
<dbReference type="InterPro" id="IPR004838">
    <property type="entry name" value="NHTrfase_class1_PyrdxlP-BS"/>
</dbReference>
<keyword evidence="1 3" id="KW-0808">Transferase</keyword>
<dbReference type="InterPro" id="IPR015424">
    <property type="entry name" value="PyrdxlP-dep_Trfase"/>
</dbReference>
<sequence length="364" mass="41116">MLEPRTALQGIEICEHGGKREKDGAGEVIDFSTNLNPYGPPDFVFSAIKEAMLEINTYPDTESRELRKKIAKKFGCEEAEVLVGAGVSELIQLVALAFVRDRVLMLKHTYGEYEVAAKMMGGRVKRIEMPGLRIYPERIVDEMKPDDVVFLCNPNNPTGQYLGKNELRQIIEEAGRVDALVVLDEAYIDFVENAFPSHTFSTRNLVILRSLTKPYAIPGIRLGYAISSAENIMAMRKVKVPWSVTAFAQRTGSAVISGAEGSDEFLADMRKKIKRNKVKIENRLRERDMHVGSDANFYVLDVGPEKAGEVKRELFKQGLLVRDCTSFGLPSYIRFSVRQEEENERLMDALNMLSRPWKTQNTTR</sequence>
<gene>
    <name evidence="3" type="primary">hisC</name>
    <name evidence="3" type="ORF">LFOEMHHC_00006</name>
</gene>
<dbReference type="Pfam" id="PF00155">
    <property type="entry name" value="Aminotran_1_2"/>
    <property type="match status" value="1"/>
</dbReference>
<dbReference type="EMBL" id="MT631503">
    <property type="protein sequence ID" value="QNO52180.1"/>
    <property type="molecule type" value="Genomic_DNA"/>
</dbReference>
<feature type="domain" description="Aminotransferase class I/classII large" evidence="2">
    <location>
        <begin position="27"/>
        <end position="350"/>
    </location>
</feature>
<keyword evidence="1 3" id="KW-0032">Aminotransferase</keyword>
<dbReference type="AlphaFoldDB" id="A0A7G9YVZ6"/>
<evidence type="ECO:0000313" key="3">
    <source>
        <dbReference type="EMBL" id="QNO52180.1"/>
    </source>
</evidence>
<dbReference type="EC" id="2.6.1.-" evidence="1"/>
<dbReference type="GO" id="GO:0030170">
    <property type="term" value="F:pyridoxal phosphate binding"/>
    <property type="evidence" value="ECO:0007669"/>
    <property type="project" value="InterPro"/>
</dbReference>
<name>A0A7G9YVZ6_9EURY</name>
<dbReference type="InterPro" id="IPR004839">
    <property type="entry name" value="Aminotransferase_I/II_large"/>
</dbReference>
<protein>
    <recommendedName>
        <fullName evidence="1">Aminotransferase</fullName>
        <ecNumber evidence="1">2.6.1.-</ecNumber>
    </recommendedName>
</protein>
<comment type="similarity">
    <text evidence="1">Belongs to the class-I pyridoxal-phosphate-dependent aminotransferase family.</text>
</comment>
<dbReference type="InterPro" id="IPR015422">
    <property type="entry name" value="PyrdxlP-dep_Trfase_small"/>
</dbReference>
<dbReference type="PANTHER" id="PTHR42885">
    <property type="entry name" value="HISTIDINOL-PHOSPHATE AMINOTRANSFERASE-RELATED"/>
    <property type="match status" value="1"/>
</dbReference>
<comment type="cofactor">
    <cofactor evidence="1">
        <name>pyridoxal 5'-phosphate</name>
        <dbReference type="ChEBI" id="CHEBI:597326"/>
    </cofactor>
</comment>
<dbReference type="Gene3D" id="3.90.1150.10">
    <property type="entry name" value="Aspartate Aminotransferase, domain 1"/>
    <property type="match status" value="1"/>
</dbReference>
<dbReference type="Gene3D" id="3.40.640.10">
    <property type="entry name" value="Type I PLP-dependent aspartate aminotransferase-like (Major domain)"/>
    <property type="match status" value="1"/>
</dbReference>
<dbReference type="SUPFAM" id="SSF53383">
    <property type="entry name" value="PLP-dependent transferases"/>
    <property type="match status" value="1"/>
</dbReference>
<dbReference type="CDD" id="cd00609">
    <property type="entry name" value="AAT_like"/>
    <property type="match status" value="1"/>
</dbReference>
<dbReference type="PROSITE" id="PS00105">
    <property type="entry name" value="AA_TRANSFER_CLASS_1"/>
    <property type="match status" value="1"/>
</dbReference>
<accession>A0A7G9YVZ6</accession>
<dbReference type="GO" id="GO:0008483">
    <property type="term" value="F:transaminase activity"/>
    <property type="evidence" value="ECO:0007669"/>
    <property type="project" value="UniProtKB-KW"/>
</dbReference>
<evidence type="ECO:0000259" key="2">
    <source>
        <dbReference type="Pfam" id="PF00155"/>
    </source>
</evidence>
<reference evidence="3" key="1">
    <citation type="submission" date="2020-06" db="EMBL/GenBank/DDBJ databases">
        <title>Unique genomic features of the anaerobic methanotrophic archaea.</title>
        <authorList>
            <person name="Chadwick G.L."/>
            <person name="Skennerton C.T."/>
            <person name="Laso-Perez R."/>
            <person name="Leu A.O."/>
            <person name="Speth D.R."/>
            <person name="Yu H."/>
            <person name="Morgan-Lang C."/>
            <person name="Hatzenpichler R."/>
            <person name="Goudeau D."/>
            <person name="Malmstrom R."/>
            <person name="Brazelton W.J."/>
            <person name="Woyke T."/>
            <person name="Hallam S.J."/>
            <person name="Tyson G.W."/>
            <person name="Wegener G."/>
            <person name="Boetius A."/>
            <person name="Orphan V."/>
        </authorList>
    </citation>
    <scope>NUCLEOTIDE SEQUENCE</scope>
</reference>